<dbReference type="PROSITE" id="PS00216">
    <property type="entry name" value="SUGAR_TRANSPORT_1"/>
    <property type="match status" value="1"/>
</dbReference>
<feature type="transmembrane region" description="Helical" evidence="10">
    <location>
        <begin position="372"/>
        <end position="396"/>
    </location>
</feature>
<evidence type="ECO:0000256" key="8">
    <source>
        <dbReference type="ARBA" id="ARBA00023136"/>
    </source>
</evidence>
<keyword evidence="4" id="KW-1003">Cell membrane</keyword>
<name>A0A015SQ46_BACFG</name>
<feature type="domain" description="Major facilitator superfamily (MFS) profile" evidence="11">
    <location>
        <begin position="11"/>
        <end position="427"/>
    </location>
</feature>
<dbReference type="GO" id="GO:0005886">
    <property type="term" value="C:plasma membrane"/>
    <property type="evidence" value="ECO:0007669"/>
    <property type="project" value="UniProtKB-SubCell"/>
</dbReference>
<dbReference type="Gene3D" id="1.20.1250.20">
    <property type="entry name" value="MFS general substrate transporter like domains"/>
    <property type="match status" value="2"/>
</dbReference>
<feature type="transmembrane region" description="Helical" evidence="10">
    <location>
        <begin position="102"/>
        <end position="123"/>
    </location>
</feature>
<reference evidence="12 13" key="1">
    <citation type="submission" date="2014-02" db="EMBL/GenBank/DDBJ databases">
        <authorList>
            <person name="Sears C."/>
            <person name="Carroll K."/>
            <person name="Sack B.R."/>
            <person name="Qadri F."/>
            <person name="Myers L.L."/>
            <person name="Chung G.-T."/>
            <person name="Escheverria P."/>
            <person name="Fraser C.M."/>
            <person name="Sadzewicz L."/>
            <person name="Shefchek K.A."/>
            <person name="Tallon L."/>
            <person name="Das S.P."/>
            <person name="Daugherty S."/>
            <person name="Mongodin E.F."/>
        </authorList>
    </citation>
    <scope>NUCLEOTIDE SEQUENCE [LARGE SCALE GENOMIC DNA]</scope>
    <source>
        <strain evidence="13">3988T(B)14</strain>
    </source>
</reference>
<dbReference type="PROSITE" id="PS50850">
    <property type="entry name" value="MFS"/>
    <property type="match status" value="1"/>
</dbReference>
<feature type="transmembrane region" description="Helical" evidence="10">
    <location>
        <begin position="308"/>
        <end position="329"/>
    </location>
</feature>
<feature type="transmembrane region" description="Helical" evidence="10">
    <location>
        <begin position="164"/>
        <end position="185"/>
    </location>
</feature>
<comment type="subcellular location">
    <subcellularLocation>
        <location evidence="1">Cell membrane</location>
        <topology evidence="1">Multi-pass membrane protein</topology>
    </subcellularLocation>
</comment>
<dbReference type="InterPro" id="IPR003663">
    <property type="entry name" value="Sugar/inositol_transpt"/>
</dbReference>
<feature type="transmembrane region" description="Helical" evidence="10">
    <location>
        <begin position="335"/>
        <end position="360"/>
    </location>
</feature>
<dbReference type="Proteomes" id="UP000020529">
    <property type="component" value="Unassembled WGS sequence"/>
</dbReference>
<keyword evidence="7 10" id="KW-1133">Transmembrane helix</keyword>
<comment type="caution">
    <text evidence="12">The sequence shown here is derived from an EMBL/GenBank/DDBJ whole genome shotgun (WGS) entry which is preliminary data.</text>
</comment>
<keyword evidence="5" id="KW-0762">Sugar transport</keyword>
<protein>
    <submittedName>
        <fullName evidence="12">MFS transporter, sugar porter family protein</fullName>
    </submittedName>
</protein>
<accession>A0A015SQ46</accession>
<feature type="transmembrane region" description="Helical" evidence="10">
    <location>
        <begin position="402"/>
        <end position="423"/>
    </location>
</feature>
<evidence type="ECO:0000256" key="9">
    <source>
        <dbReference type="RuleBase" id="RU003346"/>
    </source>
</evidence>
<feature type="transmembrane region" description="Helical" evidence="10">
    <location>
        <begin position="77"/>
        <end position="96"/>
    </location>
</feature>
<evidence type="ECO:0000256" key="3">
    <source>
        <dbReference type="ARBA" id="ARBA00022448"/>
    </source>
</evidence>
<organism evidence="12 13">
    <name type="scientific">Bacteroides fragilis str. 3988T(B)14</name>
    <dbReference type="NCBI Taxonomy" id="1339315"/>
    <lineage>
        <taxon>Bacteria</taxon>
        <taxon>Pseudomonadati</taxon>
        <taxon>Bacteroidota</taxon>
        <taxon>Bacteroidia</taxon>
        <taxon>Bacteroidales</taxon>
        <taxon>Bacteroidaceae</taxon>
        <taxon>Bacteroides</taxon>
    </lineage>
</organism>
<keyword evidence="8 10" id="KW-0472">Membrane</keyword>
<evidence type="ECO:0000256" key="5">
    <source>
        <dbReference type="ARBA" id="ARBA00022597"/>
    </source>
</evidence>
<feature type="transmembrane region" description="Helical" evidence="10">
    <location>
        <begin position="135"/>
        <end position="158"/>
    </location>
</feature>
<keyword evidence="3 9" id="KW-0813">Transport</keyword>
<dbReference type="PROSITE" id="PS00217">
    <property type="entry name" value="SUGAR_TRANSPORT_2"/>
    <property type="match status" value="1"/>
</dbReference>
<feature type="transmembrane region" description="Helical" evidence="10">
    <location>
        <begin position="9"/>
        <end position="33"/>
    </location>
</feature>
<dbReference type="Pfam" id="PF00083">
    <property type="entry name" value="Sugar_tr"/>
    <property type="match status" value="1"/>
</dbReference>
<dbReference type="FunFam" id="1.20.1250.20:FF:000218">
    <property type="entry name" value="facilitated trehalose transporter Tret1"/>
    <property type="match status" value="1"/>
</dbReference>
<dbReference type="InterPro" id="IPR020846">
    <property type="entry name" value="MFS_dom"/>
</dbReference>
<sequence>MNRENKPLFLYTFITVFGGLIVGLNMAGISGAVPFLQEQFMLDDMALGLVVSILTVGCLCGALLGGGFSDRYGRQKVMFSSAVFFIVSSLGCALSGNLVSLLVFRLICGLGIGVISAVAPIYISEISPARLRGTLVSYNQLAIVIGILIAYIVDYILLDYERNWRLMLGFPFFFSVAYLLLLGILPESPRWLSARGKAGRARQVASKLNLEAGEMTVSDTNTQEGRDRIKVTELFKGNLAKVVFIGSILAALQQITGINVIINYAPSIFEMTGVAGDIALVQSILVGVVNLLFTLIAVWLVDKVGRKILLLCGSLGMGISLLYLVYTFVVPAANGIGALIAVLCYIGFFAASLAPLMWVVTSEIYPSRIRGTAMSLSTGISWLCTFLTVQFFPWILNNLGGSVAFGIFAVFSIAAFAFILFCVPETKGKSLEAIEKELGVDKEAEENVKEEHAFSKI</sequence>
<feature type="transmembrane region" description="Helical" evidence="10">
    <location>
        <begin position="45"/>
        <end position="65"/>
    </location>
</feature>
<evidence type="ECO:0000256" key="2">
    <source>
        <dbReference type="ARBA" id="ARBA00010992"/>
    </source>
</evidence>
<comment type="similarity">
    <text evidence="2 9">Belongs to the major facilitator superfamily. Sugar transporter (TC 2.A.1.1) family.</text>
</comment>
<dbReference type="PRINTS" id="PR00171">
    <property type="entry name" value="SUGRTRNSPORT"/>
</dbReference>
<dbReference type="PANTHER" id="PTHR48020:SF12">
    <property type="entry name" value="PROTON MYO-INOSITOL COTRANSPORTER"/>
    <property type="match status" value="1"/>
</dbReference>
<keyword evidence="6 10" id="KW-0812">Transmembrane</keyword>
<dbReference type="AlphaFoldDB" id="A0A015SQ46"/>
<proteinExistence type="inferred from homology"/>
<dbReference type="RefSeq" id="WP_005802077.1">
    <property type="nucleotide sequence ID" value="NZ_JGCY01000407.1"/>
</dbReference>
<dbReference type="EMBL" id="JGCY01000407">
    <property type="protein sequence ID" value="EXY72377.1"/>
    <property type="molecule type" value="Genomic_DNA"/>
</dbReference>
<evidence type="ECO:0000313" key="13">
    <source>
        <dbReference type="Proteomes" id="UP000020529"/>
    </source>
</evidence>
<evidence type="ECO:0000256" key="1">
    <source>
        <dbReference type="ARBA" id="ARBA00004651"/>
    </source>
</evidence>
<evidence type="ECO:0000256" key="6">
    <source>
        <dbReference type="ARBA" id="ARBA00022692"/>
    </source>
</evidence>
<dbReference type="PANTHER" id="PTHR48020">
    <property type="entry name" value="PROTON MYO-INOSITOL COTRANSPORTER"/>
    <property type="match status" value="1"/>
</dbReference>
<evidence type="ECO:0000256" key="4">
    <source>
        <dbReference type="ARBA" id="ARBA00022475"/>
    </source>
</evidence>
<dbReference type="GO" id="GO:0022857">
    <property type="term" value="F:transmembrane transporter activity"/>
    <property type="evidence" value="ECO:0007669"/>
    <property type="project" value="InterPro"/>
</dbReference>
<dbReference type="InterPro" id="IPR036259">
    <property type="entry name" value="MFS_trans_sf"/>
</dbReference>
<dbReference type="InterPro" id="IPR005829">
    <property type="entry name" value="Sugar_transporter_CS"/>
</dbReference>
<dbReference type="InterPro" id="IPR050814">
    <property type="entry name" value="Myo-inositol_Transporter"/>
</dbReference>
<evidence type="ECO:0000256" key="7">
    <source>
        <dbReference type="ARBA" id="ARBA00022989"/>
    </source>
</evidence>
<feature type="transmembrane region" description="Helical" evidence="10">
    <location>
        <begin position="242"/>
        <end position="266"/>
    </location>
</feature>
<feature type="transmembrane region" description="Helical" evidence="10">
    <location>
        <begin position="278"/>
        <end position="301"/>
    </location>
</feature>
<evidence type="ECO:0000259" key="11">
    <source>
        <dbReference type="PROSITE" id="PS50850"/>
    </source>
</evidence>
<dbReference type="SUPFAM" id="SSF103473">
    <property type="entry name" value="MFS general substrate transporter"/>
    <property type="match status" value="1"/>
</dbReference>
<evidence type="ECO:0000256" key="10">
    <source>
        <dbReference type="SAM" id="Phobius"/>
    </source>
</evidence>
<evidence type="ECO:0000313" key="12">
    <source>
        <dbReference type="EMBL" id="EXY72377.1"/>
    </source>
</evidence>
<gene>
    <name evidence="12" type="ORF">M124_3894</name>
</gene>
<dbReference type="InterPro" id="IPR005828">
    <property type="entry name" value="MFS_sugar_transport-like"/>
</dbReference>
<dbReference type="NCBIfam" id="TIGR00879">
    <property type="entry name" value="SP"/>
    <property type="match status" value="1"/>
</dbReference>
<dbReference type="PATRIC" id="fig|1339315.3.peg.4526"/>